<feature type="region of interest" description="Disordered" evidence="1">
    <location>
        <begin position="347"/>
        <end position="377"/>
    </location>
</feature>
<evidence type="ECO:0000313" key="3">
    <source>
        <dbReference type="Proteomes" id="UP001218170"/>
    </source>
</evidence>
<name>A0ABT5SGW2_9MICO</name>
<feature type="compositionally biased region" description="Low complexity" evidence="1">
    <location>
        <begin position="31"/>
        <end position="45"/>
    </location>
</feature>
<reference evidence="2 3" key="1">
    <citation type="submission" date="2023-02" db="EMBL/GenBank/DDBJ databases">
        <title>Study of novel species of the Microbacterium genus.</title>
        <authorList>
            <person name="Arroyo-Herrera I."/>
            <person name="Roman-Ponce B."/>
            <person name="Vasquez-Murrieta M.S."/>
        </authorList>
    </citation>
    <scope>NUCLEOTIDE SEQUENCE [LARGE SCALE GENOMIC DNA]</scope>
    <source>
        <strain evidence="2 3">NE1TT3</strain>
    </source>
</reference>
<dbReference type="RefSeq" id="WP_274264265.1">
    <property type="nucleotide sequence ID" value="NZ_JAQZCI010000002.1"/>
</dbReference>
<feature type="compositionally biased region" description="Low complexity" evidence="1">
    <location>
        <begin position="354"/>
        <end position="377"/>
    </location>
</feature>
<evidence type="ECO:0000256" key="1">
    <source>
        <dbReference type="SAM" id="MobiDB-lite"/>
    </source>
</evidence>
<sequence>MAIFKRSARDTTSQPAESGPVDDEVAGATESDAVASGDAAATTDAAAPVPHVGISVSTFGASAPAAAQPAAAQPGRAVTRPPAEAPERTETVAGMPDNTLVQAALASLPEKPGNVDVMNVMRQSMQGTMYVRVRGDARALTAEGKPLTLAVSQVDGARFLLAFTGGASLRASVESDGDRDTSALGLPMVNVFRNAIEGPYEGLIIDHAVPGSRIVLPAPLIKKAFEEGDPAFAIKNLLAGPRDEDTAAAVGAALATAPLWVAAGPAGDGGQLGLAESRTTSGERRLEVYSHPLEVLVLQRGDRPVPVTAAQIARALVANPALTGVIVDPGGPWIHVDRADLGPVLARADEPDDAAPAAAATATDADGAAGTEAAPAS</sequence>
<accession>A0ABT5SGW2</accession>
<dbReference type="Proteomes" id="UP001218170">
    <property type="component" value="Unassembled WGS sequence"/>
</dbReference>
<organism evidence="2 3">
    <name type="scientific">Microbacterium thalli</name>
    <dbReference type="NCBI Taxonomy" id="3027921"/>
    <lineage>
        <taxon>Bacteria</taxon>
        <taxon>Bacillati</taxon>
        <taxon>Actinomycetota</taxon>
        <taxon>Actinomycetes</taxon>
        <taxon>Micrococcales</taxon>
        <taxon>Microbacteriaceae</taxon>
        <taxon>Microbacterium</taxon>
    </lineage>
</organism>
<comment type="caution">
    <text evidence="2">The sequence shown here is derived from an EMBL/GenBank/DDBJ whole genome shotgun (WGS) entry which is preliminary data.</text>
</comment>
<feature type="region of interest" description="Disordered" evidence="1">
    <location>
        <begin position="1"/>
        <end position="45"/>
    </location>
</feature>
<protein>
    <submittedName>
        <fullName evidence="2">SseB family protein</fullName>
    </submittedName>
</protein>
<evidence type="ECO:0000313" key="2">
    <source>
        <dbReference type="EMBL" id="MDD7962018.1"/>
    </source>
</evidence>
<keyword evidence="3" id="KW-1185">Reference proteome</keyword>
<proteinExistence type="predicted"/>
<gene>
    <name evidence="2" type="ORF">PUW80_06620</name>
</gene>
<feature type="region of interest" description="Disordered" evidence="1">
    <location>
        <begin position="67"/>
        <end position="89"/>
    </location>
</feature>
<dbReference type="EMBL" id="JAQZCI010000002">
    <property type="protein sequence ID" value="MDD7962018.1"/>
    <property type="molecule type" value="Genomic_DNA"/>
</dbReference>